<evidence type="ECO:0000313" key="1">
    <source>
        <dbReference type="EMBL" id="CAH2096760.1"/>
    </source>
</evidence>
<accession>A0AAU9UBT0</accession>
<evidence type="ECO:0000313" key="2">
    <source>
        <dbReference type="Proteomes" id="UP001153954"/>
    </source>
</evidence>
<dbReference type="InterPro" id="IPR043502">
    <property type="entry name" value="DNA/RNA_pol_sf"/>
</dbReference>
<gene>
    <name evidence="1" type="ORF">EEDITHA_LOCUS12063</name>
</gene>
<dbReference type="Proteomes" id="UP001153954">
    <property type="component" value="Unassembled WGS sequence"/>
</dbReference>
<dbReference type="SUPFAM" id="SSF56672">
    <property type="entry name" value="DNA/RNA polymerases"/>
    <property type="match status" value="1"/>
</dbReference>
<organism evidence="1 2">
    <name type="scientific">Euphydryas editha</name>
    <name type="common">Edith's checkerspot</name>
    <dbReference type="NCBI Taxonomy" id="104508"/>
    <lineage>
        <taxon>Eukaryota</taxon>
        <taxon>Metazoa</taxon>
        <taxon>Ecdysozoa</taxon>
        <taxon>Arthropoda</taxon>
        <taxon>Hexapoda</taxon>
        <taxon>Insecta</taxon>
        <taxon>Pterygota</taxon>
        <taxon>Neoptera</taxon>
        <taxon>Endopterygota</taxon>
        <taxon>Lepidoptera</taxon>
        <taxon>Glossata</taxon>
        <taxon>Ditrysia</taxon>
        <taxon>Papilionoidea</taxon>
        <taxon>Nymphalidae</taxon>
        <taxon>Nymphalinae</taxon>
        <taxon>Euphydryas</taxon>
    </lineage>
</organism>
<dbReference type="GO" id="GO:0071897">
    <property type="term" value="P:DNA biosynthetic process"/>
    <property type="evidence" value="ECO:0007669"/>
    <property type="project" value="UniProtKB-ARBA"/>
</dbReference>
<keyword evidence="2" id="KW-1185">Reference proteome</keyword>
<sequence>MRIFNKSYKLHYVNESITNNKNNSPDKQLLANRSETVIRCRTSSPNDSTALVEKQILDNNVVIPSAIVNVANNSFTITCINTSKTDKLITTPIIHVDPYNVDNLIETNNKYSKFITINNLNLEDRKSKVIQLIRKDHLNSEETESLFKIISEYYIFFIEGDSLTFSNHTKHQIPTTSDTPIHTKTYRFPQIHESEVRTQVQKLLDQDIIQPSTSPWSSPASG</sequence>
<name>A0AAU9UBT0_EUPED</name>
<dbReference type="AlphaFoldDB" id="A0AAU9UBT0"/>
<dbReference type="EMBL" id="CAKOGL010000017">
    <property type="protein sequence ID" value="CAH2096760.1"/>
    <property type="molecule type" value="Genomic_DNA"/>
</dbReference>
<reference evidence="1" key="1">
    <citation type="submission" date="2022-03" db="EMBL/GenBank/DDBJ databases">
        <authorList>
            <person name="Tunstrom K."/>
        </authorList>
    </citation>
    <scope>NUCLEOTIDE SEQUENCE</scope>
</reference>
<comment type="caution">
    <text evidence="1">The sequence shown here is derived from an EMBL/GenBank/DDBJ whole genome shotgun (WGS) entry which is preliminary data.</text>
</comment>
<dbReference type="Gene3D" id="3.10.10.10">
    <property type="entry name" value="HIV Type 1 Reverse Transcriptase, subunit A, domain 1"/>
    <property type="match status" value="1"/>
</dbReference>
<protein>
    <submittedName>
        <fullName evidence="1">Uncharacterized protein</fullName>
    </submittedName>
</protein>
<proteinExistence type="predicted"/>